<evidence type="ECO:0000256" key="5">
    <source>
        <dbReference type="ARBA" id="ARBA00022942"/>
    </source>
</evidence>
<feature type="compositionally biased region" description="Low complexity" evidence="7">
    <location>
        <begin position="245"/>
        <end position="272"/>
    </location>
</feature>
<reference evidence="10 11" key="2">
    <citation type="journal article" date="2022" name="Mol. Biol. Evol.">
        <title>Comparative Genomics Reveals Insights into the Divergent Evolution of Astigmatic Mites and Household Pest Adaptations.</title>
        <authorList>
            <person name="Xiong Q."/>
            <person name="Wan A.T."/>
            <person name="Liu X."/>
            <person name="Fung C.S."/>
            <person name="Xiao X."/>
            <person name="Malainual N."/>
            <person name="Hou J."/>
            <person name="Wang L."/>
            <person name="Wang M."/>
            <person name="Yang K.Y."/>
            <person name="Cui Y."/>
            <person name="Leung E.L."/>
            <person name="Nong W."/>
            <person name="Shin S.K."/>
            <person name="Au S.W."/>
            <person name="Jeong K.Y."/>
            <person name="Chew F.T."/>
            <person name="Hui J.H."/>
            <person name="Leung T.F."/>
            <person name="Tungtrongchitr A."/>
            <person name="Zhong N."/>
            <person name="Liu Z."/>
            <person name="Tsui S.K."/>
        </authorList>
    </citation>
    <scope>NUCLEOTIDE SEQUENCE [LARGE SCALE GENOMIC DNA]</scope>
    <source>
        <strain evidence="10">Derp</strain>
    </source>
</reference>
<dbReference type="Proteomes" id="UP000887458">
    <property type="component" value="Unassembled WGS sequence"/>
</dbReference>
<name>A0ABQ8J5T1_DERPT</name>
<keyword evidence="6" id="KW-0539">Nucleus</keyword>
<evidence type="ECO:0000256" key="6">
    <source>
        <dbReference type="ARBA" id="ARBA00023242"/>
    </source>
</evidence>
<feature type="domain" description="DEUBAD" evidence="8">
    <location>
        <begin position="299"/>
        <end position="423"/>
    </location>
</feature>
<proteinExistence type="inferred from homology"/>
<dbReference type="InterPro" id="IPR044868">
    <property type="entry name" value="Rpn13/ADRM1_Pru"/>
</dbReference>
<feature type="domain" description="Pru" evidence="9">
    <location>
        <begin position="14"/>
        <end position="129"/>
    </location>
</feature>
<dbReference type="PROSITE" id="PS51916">
    <property type="entry name" value="DEUBAD"/>
    <property type="match status" value="1"/>
</dbReference>
<dbReference type="Gene3D" id="2.30.29.70">
    <property type="entry name" value="Proteasomal ubiquitin receptor Rpn13/ADRM1"/>
    <property type="match status" value="1"/>
</dbReference>
<dbReference type="CDD" id="cd13314">
    <property type="entry name" value="PH_Rpn13"/>
    <property type="match status" value="1"/>
</dbReference>
<evidence type="ECO:0000256" key="7">
    <source>
        <dbReference type="SAM" id="MobiDB-lite"/>
    </source>
</evidence>
<dbReference type="PANTHER" id="PTHR12225">
    <property type="entry name" value="ADHESION REGULATING MOLECULE 1 110 KDA CELL MEMBRANE GLYCOPROTEIN"/>
    <property type="match status" value="1"/>
</dbReference>
<keyword evidence="5" id="KW-0647">Proteasome</keyword>
<reference evidence="10 11" key="1">
    <citation type="journal article" date="2018" name="J. Allergy Clin. Immunol.">
        <title>High-quality assembly of Dermatophagoides pteronyssinus genome and transcriptome reveals a wide range of novel allergens.</title>
        <authorList>
            <person name="Liu X.Y."/>
            <person name="Yang K.Y."/>
            <person name="Wang M.Q."/>
            <person name="Kwok J.S."/>
            <person name="Zeng X."/>
            <person name="Yang Z."/>
            <person name="Xiao X.J."/>
            <person name="Lau C.P."/>
            <person name="Li Y."/>
            <person name="Huang Z.M."/>
            <person name="Ba J.G."/>
            <person name="Yim A.K."/>
            <person name="Ouyang C.Y."/>
            <person name="Ngai S.M."/>
            <person name="Chan T.F."/>
            <person name="Leung E.L."/>
            <person name="Liu L."/>
            <person name="Liu Z.G."/>
            <person name="Tsui S.K."/>
        </authorList>
    </citation>
    <scope>NUCLEOTIDE SEQUENCE [LARGE SCALE GENOMIC DNA]</scope>
    <source>
        <strain evidence="10">Derp</strain>
    </source>
</reference>
<evidence type="ECO:0000256" key="2">
    <source>
        <dbReference type="ARBA" id="ARBA00004496"/>
    </source>
</evidence>
<evidence type="ECO:0000259" key="8">
    <source>
        <dbReference type="PROSITE" id="PS51916"/>
    </source>
</evidence>
<sequence>MARPFFFGGNQSSQQSQYLVQMKAGKMVKNGNTVSPIKERKGLVYLHQSADDNLMHFCWKDRTSGQLEDDLIMFPDDAEFLKVPQCTTGRVFVLKFKTSSRRLFFWSQEPKDDKDDEIVSKINEYINNPMAATNAANRNSGTGVGSGGVGGGSGGGLMSPGDLGLGSEEEFRNLFSNANVSAQQLMSMLDAGLAVLPPGASRLASLLGSVQQNSSNTSGGVGTTPTRIGNNSIMQPVPPISSTQTPNTTPALTSSATSNTTTGGNNSPASTNIQTPTGLQLSDLQNIISGLSTPGDSTQSDNDLNVDLSTSINVEVLRPLLSNDDFMKRIGDMLPQSTASSDSSSATKTTAAKPLSEQFLSTVQSPQFQQALNSFSHALQSGQLGPLIQQFGLPESCVTAANKGNFEEFIKGLQGKKDSAQDSKEKKKDEKTTTGKKEDAKDGGKKDKKDEKFDDDSMALD</sequence>
<feature type="region of interest" description="Disordered" evidence="7">
    <location>
        <begin position="211"/>
        <end position="276"/>
    </location>
</feature>
<dbReference type="InterPro" id="IPR038633">
    <property type="entry name" value="Rpn13/ADRM1_Pru_sf"/>
</dbReference>
<evidence type="ECO:0000259" key="9">
    <source>
        <dbReference type="PROSITE" id="PS51917"/>
    </source>
</evidence>
<evidence type="ECO:0000256" key="4">
    <source>
        <dbReference type="ARBA" id="ARBA00022490"/>
    </source>
</evidence>
<evidence type="ECO:0000313" key="10">
    <source>
        <dbReference type="EMBL" id="KAH9417923.1"/>
    </source>
</evidence>
<keyword evidence="4" id="KW-0963">Cytoplasm</keyword>
<evidence type="ECO:0000256" key="1">
    <source>
        <dbReference type="ARBA" id="ARBA00004123"/>
    </source>
</evidence>
<comment type="subcellular location">
    <subcellularLocation>
        <location evidence="2">Cytoplasm</location>
    </subcellularLocation>
    <subcellularLocation>
        <location evidence="1">Nucleus</location>
    </subcellularLocation>
</comment>
<evidence type="ECO:0000256" key="3">
    <source>
        <dbReference type="ARBA" id="ARBA00009216"/>
    </source>
</evidence>
<dbReference type="Pfam" id="PF16550">
    <property type="entry name" value="RPN13_C"/>
    <property type="match status" value="1"/>
</dbReference>
<organism evidence="10 11">
    <name type="scientific">Dermatophagoides pteronyssinus</name>
    <name type="common">European house dust mite</name>
    <dbReference type="NCBI Taxonomy" id="6956"/>
    <lineage>
        <taxon>Eukaryota</taxon>
        <taxon>Metazoa</taxon>
        <taxon>Ecdysozoa</taxon>
        <taxon>Arthropoda</taxon>
        <taxon>Chelicerata</taxon>
        <taxon>Arachnida</taxon>
        <taxon>Acari</taxon>
        <taxon>Acariformes</taxon>
        <taxon>Sarcoptiformes</taxon>
        <taxon>Astigmata</taxon>
        <taxon>Psoroptidia</taxon>
        <taxon>Analgoidea</taxon>
        <taxon>Pyroglyphidae</taxon>
        <taxon>Dermatophagoidinae</taxon>
        <taxon>Dermatophagoides</taxon>
    </lineage>
</organism>
<dbReference type="PROSITE" id="PS51917">
    <property type="entry name" value="PRU"/>
    <property type="match status" value="1"/>
</dbReference>
<dbReference type="InterPro" id="IPR032368">
    <property type="entry name" value="RPN13_DEUBAD"/>
</dbReference>
<comment type="similarity">
    <text evidence="3">Belongs to the ADRM1 family.</text>
</comment>
<evidence type="ECO:0000313" key="11">
    <source>
        <dbReference type="Proteomes" id="UP000887458"/>
    </source>
</evidence>
<feature type="region of interest" description="Disordered" evidence="7">
    <location>
        <begin position="137"/>
        <end position="162"/>
    </location>
</feature>
<dbReference type="PANTHER" id="PTHR12225:SF0">
    <property type="entry name" value="PROTEASOMAL UBIQUITIN RECEPTOR ADRM1"/>
    <property type="match status" value="1"/>
</dbReference>
<dbReference type="InterPro" id="IPR038108">
    <property type="entry name" value="RPN13_DEUBAD_sf"/>
</dbReference>
<feature type="compositionally biased region" description="Polar residues" evidence="7">
    <location>
        <begin position="211"/>
        <end position="244"/>
    </location>
</feature>
<dbReference type="EMBL" id="NJHN03000068">
    <property type="protein sequence ID" value="KAH9417923.1"/>
    <property type="molecule type" value="Genomic_DNA"/>
</dbReference>
<gene>
    <name evidence="10" type="primary">ADRM1_1</name>
    <name evidence="10" type="ORF">DERP_014385</name>
</gene>
<accession>A0ABQ8J5T1</accession>
<dbReference type="Pfam" id="PF04683">
    <property type="entry name" value="Rpn13_ADRM1_Pru"/>
    <property type="match status" value="1"/>
</dbReference>
<feature type="compositionally biased region" description="Gly residues" evidence="7">
    <location>
        <begin position="142"/>
        <end position="158"/>
    </location>
</feature>
<keyword evidence="11" id="KW-1185">Reference proteome</keyword>
<protein>
    <submittedName>
        <fullName evidence="10">Adhesion regulating molecule 1</fullName>
    </submittedName>
</protein>
<dbReference type="Gene3D" id="1.10.2020.20">
    <property type="match status" value="1"/>
</dbReference>
<comment type="caution">
    <text evidence="10">The sequence shown here is derived from an EMBL/GenBank/DDBJ whole genome shotgun (WGS) entry which is preliminary data.</text>
</comment>
<dbReference type="InterPro" id="IPR044867">
    <property type="entry name" value="DEUBAD_dom"/>
</dbReference>
<feature type="region of interest" description="Disordered" evidence="7">
    <location>
        <begin position="413"/>
        <end position="461"/>
    </location>
</feature>
<feature type="compositionally biased region" description="Basic and acidic residues" evidence="7">
    <location>
        <begin position="413"/>
        <end position="452"/>
    </location>
</feature>
<dbReference type="InterPro" id="IPR006773">
    <property type="entry name" value="Rpn13/ADRM1"/>
</dbReference>